<dbReference type="NCBIfam" id="TIGR00730">
    <property type="entry name" value="Rossman fold protein, TIGR00730 family"/>
    <property type="match status" value="1"/>
</dbReference>
<dbReference type="GO" id="GO:0016799">
    <property type="term" value="F:hydrolase activity, hydrolyzing N-glycosyl compounds"/>
    <property type="evidence" value="ECO:0007669"/>
    <property type="project" value="TreeGrafter"/>
</dbReference>
<gene>
    <name evidence="8" type="ORF">WN944_029489</name>
</gene>
<dbReference type="GO" id="GO:0009691">
    <property type="term" value="P:cytokinin biosynthetic process"/>
    <property type="evidence" value="ECO:0007669"/>
    <property type="project" value="UniProtKB-UniRule"/>
</dbReference>
<comment type="function">
    <text evidence="4 7">Cytokinin-activating enzyme working in the direct activation pathway. Phosphoribohydrolase that converts inactive cytokinin nucleotides to the biologically active free-base forms.</text>
</comment>
<protein>
    <recommendedName>
        <fullName evidence="2 7">Cytokinin riboside 5'-monophosphate phosphoribohydrolase</fullName>
        <ecNumber evidence="2 7">3.2.2.n1</ecNumber>
    </recommendedName>
</protein>
<dbReference type="GO" id="GO:0005634">
    <property type="term" value="C:nucleus"/>
    <property type="evidence" value="ECO:0007669"/>
    <property type="project" value="UniProtKB-ARBA"/>
</dbReference>
<dbReference type="Pfam" id="PF03641">
    <property type="entry name" value="Lysine_decarbox"/>
    <property type="match status" value="1"/>
</dbReference>
<dbReference type="GO" id="GO:0005829">
    <property type="term" value="C:cytosol"/>
    <property type="evidence" value="ECO:0007669"/>
    <property type="project" value="TreeGrafter"/>
</dbReference>
<evidence type="ECO:0000256" key="2">
    <source>
        <dbReference type="ARBA" id="ARBA00012205"/>
    </source>
</evidence>
<comment type="catalytic activity">
    <reaction evidence="6 7">
        <text>9-ribosyl-trans-zeatin 5'-phosphate + H2O = trans-zeatin + D-ribose 5-phosphate</text>
        <dbReference type="Rhea" id="RHEA:48564"/>
        <dbReference type="ChEBI" id="CHEBI:15377"/>
        <dbReference type="ChEBI" id="CHEBI:16522"/>
        <dbReference type="ChEBI" id="CHEBI:78346"/>
        <dbReference type="ChEBI" id="CHEBI:87947"/>
        <dbReference type="EC" id="3.2.2.n1"/>
    </reaction>
</comment>
<dbReference type="EC" id="3.2.2.n1" evidence="2 7"/>
<evidence type="ECO:0000256" key="3">
    <source>
        <dbReference type="ARBA" id="ARBA00022712"/>
    </source>
</evidence>
<name>A0AAP0Q9V7_9ROSI</name>
<dbReference type="PANTHER" id="PTHR31223:SF70">
    <property type="entry name" value="LOG FAMILY PROTEIN YJL055W"/>
    <property type="match status" value="1"/>
</dbReference>
<accession>A0AAP0Q9V7</accession>
<evidence type="ECO:0000256" key="1">
    <source>
        <dbReference type="ARBA" id="ARBA00006763"/>
    </source>
</evidence>
<comment type="catalytic activity">
    <reaction evidence="5 7">
        <text>N(6)-(dimethylallyl)adenosine 5'-phosphate + H2O = N(6)-dimethylallyladenine + D-ribose 5-phosphate</text>
        <dbReference type="Rhea" id="RHEA:48560"/>
        <dbReference type="ChEBI" id="CHEBI:15377"/>
        <dbReference type="ChEBI" id="CHEBI:17660"/>
        <dbReference type="ChEBI" id="CHEBI:57526"/>
        <dbReference type="ChEBI" id="CHEBI:78346"/>
        <dbReference type="EC" id="3.2.2.n1"/>
    </reaction>
</comment>
<dbReference type="InterPro" id="IPR031100">
    <property type="entry name" value="LOG_fam"/>
</dbReference>
<organism evidence="8 9">
    <name type="scientific">Citrus x changshan-huyou</name>
    <dbReference type="NCBI Taxonomy" id="2935761"/>
    <lineage>
        <taxon>Eukaryota</taxon>
        <taxon>Viridiplantae</taxon>
        <taxon>Streptophyta</taxon>
        <taxon>Embryophyta</taxon>
        <taxon>Tracheophyta</taxon>
        <taxon>Spermatophyta</taxon>
        <taxon>Magnoliopsida</taxon>
        <taxon>eudicotyledons</taxon>
        <taxon>Gunneridae</taxon>
        <taxon>Pentapetalae</taxon>
        <taxon>rosids</taxon>
        <taxon>malvids</taxon>
        <taxon>Sapindales</taxon>
        <taxon>Rutaceae</taxon>
        <taxon>Aurantioideae</taxon>
        <taxon>Citrus</taxon>
    </lineage>
</organism>
<reference evidence="8 9" key="1">
    <citation type="submission" date="2024-05" db="EMBL/GenBank/DDBJ databases">
        <title>Haplotype-resolved chromosome-level genome assembly of Huyou (Citrus changshanensis).</title>
        <authorList>
            <person name="Miao C."/>
            <person name="Chen W."/>
            <person name="Wu Y."/>
            <person name="Wang L."/>
            <person name="Zhao S."/>
            <person name="Grierson D."/>
            <person name="Xu C."/>
            <person name="Chen K."/>
        </authorList>
    </citation>
    <scope>NUCLEOTIDE SEQUENCE [LARGE SCALE GENOMIC DNA]</scope>
    <source>
        <strain evidence="8">01-14</strain>
        <tissue evidence="8">Leaf</tissue>
    </source>
</reference>
<sequence>MAASSSKQFKNICMLSGFHYGKYKEFVQAAVDLGRVIAERKLHLVYGGGERGLSRLVSEAVFTRGSQVLGIIPKAMKLLVCMSGPPIGEELVVSSMQERISEMMNHADAFIFLPGDLATFEALITFASWAHLNIHKKLIGLINVNNFYDGSLTFINHAIKNHFVPYSVKKLFISASTANELLGLLQAYTPEPNPKTFPLNWSTDDGSGNSSSNKKCELDLTLYR</sequence>
<evidence type="ECO:0000256" key="6">
    <source>
        <dbReference type="ARBA" id="ARBA00049153"/>
    </source>
</evidence>
<comment type="caution">
    <text evidence="8">The sequence shown here is derived from an EMBL/GenBank/DDBJ whole genome shotgun (WGS) entry which is preliminary data.</text>
</comment>
<proteinExistence type="inferred from homology"/>
<dbReference type="SUPFAM" id="SSF102405">
    <property type="entry name" value="MCP/YpsA-like"/>
    <property type="match status" value="1"/>
</dbReference>
<evidence type="ECO:0000313" key="9">
    <source>
        <dbReference type="Proteomes" id="UP001428341"/>
    </source>
</evidence>
<comment type="similarity">
    <text evidence="1 7">Belongs to the LOG family.</text>
</comment>
<dbReference type="InterPro" id="IPR005269">
    <property type="entry name" value="LOG"/>
</dbReference>
<evidence type="ECO:0000256" key="7">
    <source>
        <dbReference type="RuleBase" id="RU363015"/>
    </source>
</evidence>
<dbReference type="Proteomes" id="UP001428341">
    <property type="component" value="Unassembled WGS sequence"/>
</dbReference>
<dbReference type="EMBL" id="JBCGBO010000025">
    <property type="protein sequence ID" value="KAK9177467.1"/>
    <property type="molecule type" value="Genomic_DNA"/>
</dbReference>
<keyword evidence="9" id="KW-1185">Reference proteome</keyword>
<dbReference type="PANTHER" id="PTHR31223">
    <property type="entry name" value="LOG FAMILY PROTEIN YJL055W"/>
    <property type="match status" value="1"/>
</dbReference>
<dbReference type="AlphaFoldDB" id="A0AAP0Q9V7"/>
<dbReference type="Gene3D" id="3.40.50.450">
    <property type="match status" value="1"/>
</dbReference>
<evidence type="ECO:0000256" key="4">
    <source>
        <dbReference type="ARBA" id="ARBA00024884"/>
    </source>
</evidence>
<evidence type="ECO:0000256" key="5">
    <source>
        <dbReference type="ARBA" id="ARBA00047718"/>
    </source>
</evidence>
<keyword evidence="7" id="KW-0378">Hydrolase</keyword>
<evidence type="ECO:0000313" key="8">
    <source>
        <dbReference type="EMBL" id="KAK9177467.1"/>
    </source>
</evidence>
<keyword evidence="3 7" id="KW-0203">Cytokinin biosynthesis</keyword>